<proteinExistence type="inferred from homology"/>
<dbReference type="PANTHER" id="PTHR21064">
    <property type="entry name" value="AMINOGLYCOSIDE PHOSPHOTRANSFERASE DOMAIN-CONTAINING PROTEIN-RELATED"/>
    <property type="match status" value="1"/>
</dbReference>
<dbReference type="InterPro" id="IPR002575">
    <property type="entry name" value="Aminoglycoside_PTrfase"/>
</dbReference>
<evidence type="ECO:0000256" key="7">
    <source>
        <dbReference type="ARBA" id="ARBA00037368"/>
    </source>
</evidence>
<dbReference type="EMBL" id="AJVK01007640">
    <property type="status" value="NOT_ANNOTATED_CDS"/>
    <property type="molecule type" value="Genomic_DNA"/>
</dbReference>
<evidence type="ECO:0000313" key="12">
    <source>
        <dbReference type="Proteomes" id="UP000092462"/>
    </source>
</evidence>
<comment type="function">
    <text evidence="7">Catalyzes the GTP-dependent phosphorylation of 5-hydroxy-L-lysine.</text>
</comment>
<dbReference type="VEuPathDB" id="VectorBase:PPAI010087"/>
<evidence type="ECO:0000256" key="6">
    <source>
        <dbReference type="ARBA" id="ARBA00036820"/>
    </source>
</evidence>
<comment type="similarity">
    <text evidence="2">Belongs to the aminoglycoside phosphotransferase family.</text>
</comment>
<organism evidence="11 12">
    <name type="scientific">Phlebotomus papatasi</name>
    <name type="common">Sandfly</name>
    <dbReference type="NCBI Taxonomy" id="29031"/>
    <lineage>
        <taxon>Eukaryota</taxon>
        <taxon>Metazoa</taxon>
        <taxon>Ecdysozoa</taxon>
        <taxon>Arthropoda</taxon>
        <taxon>Hexapoda</taxon>
        <taxon>Insecta</taxon>
        <taxon>Pterygota</taxon>
        <taxon>Neoptera</taxon>
        <taxon>Endopterygota</taxon>
        <taxon>Diptera</taxon>
        <taxon>Nematocera</taxon>
        <taxon>Psychodoidea</taxon>
        <taxon>Psychodidae</taxon>
        <taxon>Phlebotomus</taxon>
        <taxon>Phlebotomus</taxon>
    </lineage>
</organism>
<keyword evidence="12" id="KW-1185">Reference proteome</keyword>
<dbReference type="Pfam" id="PF01636">
    <property type="entry name" value="APH"/>
    <property type="match status" value="1"/>
</dbReference>
<dbReference type="InterPro" id="IPR050249">
    <property type="entry name" value="Pseudomonas-type_ThrB"/>
</dbReference>
<feature type="domain" description="Aminoglycoside phosphotransferase" evidence="10">
    <location>
        <begin position="69"/>
        <end position="270"/>
    </location>
</feature>
<evidence type="ECO:0000256" key="5">
    <source>
        <dbReference type="ARBA" id="ARBA00022777"/>
    </source>
</evidence>
<dbReference type="SUPFAM" id="SSF56112">
    <property type="entry name" value="Protein kinase-like (PK-like)"/>
    <property type="match status" value="1"/>
</dbReference>
<dbReference type="AlphaFoldDB" id="A0A1B0DNP2"/>
<evidence type="ECO:0000256" key="3">
    <source>
        <dbReference type="ARBA" id="ARBA00022490"/>
    </source>
</evidence>
<evidence type="ECO:0000313" key="11">
    <source>
        <dbReference type="EnsemblMetazoa" id="PPAI010087-PA"/>
    </source>
</evidence>
<name>A0A1B0DNP2_PHLPP</name>
<evidence type="ECO:0000256" key="8">
    <source>
        <dbReference type="ARBA" id="ARBA00038873"/>
    </source>
</evidence>
<keyword evidence="5" id="KW-0418">Kinase</keyword>
<evidence type="ECO:0000256" key="1">
    <source>
        <dbReference type="ARBA" id="ARBA00004496"/>
    </source>
</evidence>
<dbReference type="PANTHER" id="PTHR21064:SF1">
    <property type="entry name" value="HYDROXYLYSINE KINASE"/>
    <property type="match status" value="1"/>
</dbReference>
<dbReference type="Proteomes" id="UP000092462">
    <property type="component" value="Unassembled WGS sequence"/>
</dbReference>
<dbReference type="EnsemblMetazoa" id="PPAI010087-RA">
    <property type="protein sequence ID" value="PPAI010087-PA"/>
    <property type="gene ID" value="PPAI010087"/>
</dbReference>
<dbReference type="EC" id="2.7.1.81" evidence="8"/>
<comment type="catalytic activity">
    <reaction evidence="6">
        <text>(5R)-5-hydroxy-L-lysine + GTP = (5R)-5-phosphooxy-L-lysine + GDP + H(+)</text>
        <dbReference type="Rhea" id="RHEA:19049"/>
        <dbReference type="ChEBI" id="CHEBI:15378"/>
        <dbReference type="ChEBI" id="CHEBI:37565"/>
        <dbReference type="ChEBI" id="CHEBI:57882"/>
        <dbReference type="ChEBI" id="CHEBI:58189"/>
        <dbReference type="ChEBI" id="CHEBI:58357"/>
        <dbReference type="EC" id="2.7.1.81"/>
    </reaction>
</comment>
<dbReference type="EMBL" id="AJVK01007638">
    <property type="status" value="NOT_ANNOTATED_CDS"/>
    <property type="molecule type" value="Genomic_DNA"/>
</dbReference>
<evidence type="ECO:0000259" key="10">
    <source>
        <dbReference type="Pfam" id="PF01636"/>
    </source>
</evidence>
<evidence type="ECO:0000256" key="4">
    <source>
        <dbReference type="ARBA" id="ARBA00022679"/>
    </source>
</evidence>
<dbReference type="GO" id="GO:0005737">
    <property type="term" value="C:cytoplasm"/>
    <property type="evidence" value="ECO:0007669"/>
    <property type="project" value="UniProtKB-SubCell"/>
</dbReference>
<dbReference type="VEuPathDB" id="VectorBase:PPAPM1_009944"/>
<evidence type="ECO:0000256" key="9">
    <source>
        <dbReference type="ARBA" id="ARBA00040505"/>
    </source>
</evidence>
<keyword evidence="3" id="KW-0963">Cytoplasm</keyword>
<dbReference type="Gene3D" id="3.90.1200.10">
    <property type="match status" value="1"/>
</dbReference>
<comment type="subcellular location">
    <subcellularLocation>
        <location evidence="1">Cytoplasm</location>
    </subcellularLocation>
</comment>
<evidence type="ECO:0000256" key="2">
    <source>
        <dbReference type="ARBA" id="ARBA00006219"/>
    </source>
</evidence>
<reference evidence="11" key="1">
    <citation type="submission" date="2022-08" db="UniProtKB">
        <authorList>
            <consortium name="EnsemblMetazoa"/>
        </authorList>
    </citation>
    <scope>IDENTIFICATION</scope>
    <source>
        <strain evidence="11">Israel</strain>
    </source>
</reference>
<accession>A0A1B0DNP2</accession>
<dbReference type="GO" id="GO:0047992">
    <property type="term" value="F:hydroxylysine kinase activity"/>
    <property type="evidence" value="ECO:0007669"/>
    <property type="project" value="UniProtKB-EC"/>
</dbReference>
<sequence>MEMLEISSSTKCEESGGSEESEILKPGTKIKPTISEKEVEKLAERLYGITVLEISELISYDDRNFFILLNALDSHKAGFIDAQTKLMLFLAQQNITCPKPIMNVYGKYYSTELLGTTKHIVRLLEYIPGKIFKEVPLTNNLFYQAGVFVAKFDRAIKNFTHDAYKTHKSLWMLDSVPKLEEFAYALKDISKQEIVEEVIAEFKSKVMGHYDKFEKGVIHGDFNEHNILVNKCSSTEKKEYAVSGILDFGDSCYTLYIFELAIAMAYMMLQTGELETGGFFLAGYESIRLVPQHEYNVLRICVAARLCQSLVLGIYTHTLDPENEYILTSQKNGWQLLQLLWSEKKTDELWRNTADEYLKQSYK</sequence>
<dbReference type="InterPro" id="IPR011009">
    <property type="entry name" value="Kinase-like_dom_sf"/>
</dbReference>
<dbReference type="EMBL" id="AJVK01007639">
    <property type="status" value="NOT_ANNOTATED_CDS"/>
    <property type="molecule type" value="Genomic_DNA"/>
</dbReference>
<dbReference type="FunFam" id="3.90.1200.10:FF:000007">
    <property type="entry name" value="hydroxylysine kinase isoform X1"/>
    <property type="match status" value="1"/>
</dbReference>
<keyword evidence="4" id="KW-0808">Transferase</keyword>
<protein>
    <recommendedName>
        <fullName evidence="9">Hydroxylysine kinase</fullName>
        <ecNumber evidence="8">2.7.1.81</ecNumber>
    </recommendedName>
</protein>